<dbReference type="PANTHER" id="PTHR42852">
    <property type="entry name" value="THIOL:DISULFIDE INTERCHANGE PROTEIN DSBE"/>
    <property type="match status" value="1"/>
</dbReference>
<evidence type="ECO:0000256" key="3">
    <source>
        <dbReference type="ARBA" id="ARBA00023157"/>
    </source>
</evidence>
<evidence type="ECO:0000313" key="6">
    <source>
        <dbReference type="EMBL" id="ERJ57451.1"/>
    </source>
</evidence>
<evidence type="ECO:0000259" key="5">
    <source>
        <dbReference type="PROSITE" id="PS51352"/>
    </source>
</evidence>
<dbReference type="SUPFAM" id="SSF52833">
    <property type="entry name" value="Thioredoxin-like"/>
    <property type="match status" value="1"/>
</dbReference>
<accession>U2H6W9</accession>
<proteinExistence type="predicted"/>
<keyword evidence="4" id="KW-0676">Redox-active center</keyword>
<dbReference type="InterPro" id="IPR012336">
    <property type="entry name" value="Thioredoxin-like_fold"/>
</dbReference>
<dbReference type="Pfam" id="PF13905">
    <property type="entry name" value="Thioredoxin_8"/>
    <property type="match status" value="1"/>
</dbReference>
<keyword evidence="3" id="KW-1015">Disulfide bond</keyword>
<sequence length="486" mass="56641">MVALLAQGDAQLFVHAPVLAPDDTLILYMQKDRITEPFRNPIQMLAADNKDGVYSFNIDDLDEHTWISMGLSFQKRGQTPFFTILREFLLQQGDSVHVFLKPKKGSFKPSEVGYDGNVPIINDNWEGMFTGRGASKYDALWQVKLLGEEDYRMKAMDSLSSVYPTNQFDLLYKLQDRALSLLLNYKHTWSSEIYSLLERQVKGYYGDFIGRQMHHLHFYRENSGAVDSALRIELQRYLDQGGYDLGHTRDKDILSPKYMDYLLKYSMASFRSLNNGKMDVEKCYYYIKNFIKPLKVRDRVIASFLLNWFQFSPNEEVLSDALSLIKEPYSLEKVSILKGLLEGEIGYSFSLPDVNGRYHKAEEYRGKIVFIDFWFASCLACHHYMRDVVGPIKELYKDNPNVVFITISTDNYETFKRMLNKQDFLPKSGVHLFTENKGYKHPMIEYYQITAYPYPLLYGKDYRLVNGDFNIRTREGLKEAIERALK</sequence>
<protein>
    <recommendedName>
        <fullName evidence="5">Thioredoxin domain-containing protein</fullName>
    </recommendedName>
</protein>
<name>U2H6W9_9SPHI</name>
<dbReference type="STRING" id="1346330.M472_01595"/>
<dbReference type="GO" id="GO:0030313">
    <property type="term" value="C:cell envelope"/>
    <property type="evidence" value="ECO:0007669"/>
    <property type="project" value="UniProtKB-SubCell"/>
</dbReference>
<dbReference type="PANTHER" id="PTHR42852:SF6">
    <property type="entry name" value="THIOL:DISULFIDE INTERCHANGE PROTEIN DSBE"/>
    <property type="match status" value="1"/>
</dbReference>
<dbReference type="Proteomes" id="UP000016584">
    <property type="component" value="Unassembled WGS sequence"/>
</dbReference>
<evidence type="ECO:0000256" key="1">
    <source>
        <dbReference type="ARBA" id="ARBA00004196"/>
    </source>
</evidence>
<comment type="subcellular location">
    <subcellularLocation>
        <location evidence="1">Cell envelope</location>
    </subcellularLocation>
</comment>
<dbReference type="EMBL" id="ATDL01000022">
    <property type="protein sequence ID" value="ERJ57451.1"/>
    <property type="molecule type" value="Genomic_DNA"/>
</dbReference>
<dbReference type="InterPro" id="IPR013766">
    <property type="entry name" value="Thioredoxin_domain"/>
</dbReference>
<keyword evidence="7" id="KW-1185">Reference proteome</keyword>
<reference evidence="6 7" key="1">
    <citation type="journal article" date="2013" name="Genome Announc.">
        <title>The Draft Genome Sequence of Sphingomonas paucimobilis Strain HER1398 (Proteobacteria), Host to the Giant PAU Phage, Indicates That It Is a Member of the Genus Sphingobacterium (Bacteroidetes).</title>
        <authorList>
            <person name="White R.A.III."/>
            <person name="Suttle C.A."/>
        </authorList>
    </citation>
    <scope>NUCLEOTIDE SEQUENCE [LARGE SCALE GENOMIC DNA]</scope>
    <source>
        <strain evidence="6 7">HER1398</strain>
    </source>
</reference>
<dbReference type="InterPro" id="IPR050553">
    <property type="entry name" value="Thioredoxin_ResA/DsbE_sf"/>
</dbReference>
<feature type="domain" description="Thioredoxin" evidence="5">
    <location>
        <begin position="340"/>
        <end position="486"/>
    </location>
</feature>
<evidence type="ECO:0000256" key="4">
    <source>
        <dbReference type="ARBA" id="ARBA00023284"/>
    </source>
</evidence>
<dbReference type="Gene3D" id="3.40.30.10">
    <property type="entry name" value="Glutaredoxin"/>
    <property type="match status" value="1"/>
</dbReference>
<dbReference type="AlphaFoldDB" id="U2H6W9"/>
<dbReference type="PROSITE" id="PS51352">
    <property type="entry name" value="THIOREDOXIN_2"/>
    <property type="match status" value="1"/>
</dbReference>
<keyword evidence="2" id="KW-0201">Cytochrome c-type biogenesis</keyword>
<comment type="caution">
    <text evidence="6">The sequence shown here is derived from an EMBL/GenBank/DDBJ whole genome shotgun (WGS) entry which is preliminary data.</text>
</comment>
<dbReference type="InterPro" id="IPR036249">
    <property type="entry name" value="Thioredoxin-like_sf"/>
</dbReference>
<gene>
    <name evidence="6" type="ORF">M472_01595</name>
</gene>
<evidence type="ECO:0000313" key="7">
    <source>
        <dbReference type="Proteomes" id="UP000016584"/>
    </source>
</evidence>
<dbReference type="PATRIC" id="fig|1346330.5.peg.4187"/>
<dbReference type="eggNOG" id="COG0526">
    <property type="taxonomic scope" value="Bacteria"/>
</dbReference>
<organism evidence="6 7">
    <name type="scientific">Sphingobacterium paucimobilis HER1398</name>
    <dbReference type="NCBI Taxonomy" id="1346330"/>
    <lineage>
        <taxon>Bacteria</taxon>
        <taxon>Pseudomonadati</taxon>
        <taxon>Bacteroidota</taxon>
        <taxon>Sphingobacteriia</taxon>
        <taxon>Sphingobacteriales</taxon>
        <taxon>Sphingobacteriaceae</taxon>
        <taxon>Sphingobacterium</taxon>
    </lineage>
</organism>
<evidence type="ECO:0000256" key="2">
    <source>
        <dbReference type="ARBA" id="ARBA00022748"/>
    </source>
</evidence>
<dbReference type="GO" id="GO:0017004">
    <property type="term" value="P:cytochrome complex assembly"/>
    <property type="evidence" value="ECO:0007669"/>
    <property type="project" value="UniProtKB-KW"/>
</dbReference>